<feature type="compositionally biased region" description="Basic and acidic residues" evidence="7">
    <location>
        <begin position="41"/>
        <end position="50"/>
    </location>
</feature>
<dbReference type="Gene3D" id="2.60.40.820">
    <property type="entry name" value="Transcription factor, T-box"/>
    <property type="match status" value="1"/>
</dbReference>
<accession>E4XXQ9</accession>
<dbReference type="GO" id="GO:0005634">
    <property type="term" value="C:nucleus"/>
    <property type="evidence" value="ECO:0007669"/>
    <property type="project" value="UniProtKB-SubCell"/>
</dbReference>
<dbReference type="GO" id="GO:0000785">
    <property type="term" value="C:chromatin"/>
    <property type="evidence" value="ECO:0007669"/>
    <property type="project" value="TreeGrafter"/>
</dbReference>
<keyword evidence="2" id="KW-0805">Transcription regulation</keyword>
<evidence type="ECO:0000256" key="1">
    <source>
        <dbReference type="ARBA" id="ARBA00004123"/>
    </source>
</evidence>
<dbReference type="EMBL" id="FN653288">
    <property type="protein sequence ID" value="CBY14453.1"/>
    <property type="molecule type" value="Genomic_DNA"/>
</dbReference>
<dbReference type="InterPro" id="IPR036960">
    <property type="entry name" value="T-box_sf"/>
</dbReference>
<dbReference type="PRINTS" id="PR00937">
    <property type="entry name" value="TBOX"/>
</dbReference>
<evidence type="ECO:0000256" key="6">
    <source>
        <dbReference type="PROSITE-ProRule" id="PRU00201"/>
    </source>
</evidence>
<name>E4XXQ9_OIKDI</name>
<dbReference type="InterPro" id="IPR002070">
    <property type="entry name" value="TF_Brachyury"/>
</dbReference>
<comment type="caution">
    <text evidence="6">Lacks conserved residue(s) required for the propagation of feature annotation.</text>
</comment>
<keyword evidence="3 6" id="KW-0238">DNA-binding</keyword>
<dbReference type="InParanoid" id="E4XXQ9"/>
<dbReference type="GO" id="GO:0000978">
    <property type="term" value="F:RNA polymerase II cis-regulatory region sequence-specific DNA binding"/>
    <property type="evidence" value="ECO:0007669"/>
    <property type="project" value="InterPro"/>
</dbReference>
<feature type="domain" description="T-box" evidence="8">
    <location>
        <begin position="64"/>
        <end position="247"/>
    </location>
</feature>
<proteinExistence type="predicted"/>
<keyword evidence="4" id="KW-0804">Transcription</keyword>
<evidence type="ECO:0000313" key="9">
    <source>
        <dbReference type="EMBL" id="CBY14453.1"/>
    </source>
</evidence>
<evidence type="ECO:0000256" key="4">
    <source>
        <dbReference type="ARBA" id="ARBA00023163"/>
    </source>
</evidence>
<comment type="subcellular location">
    <subcellularLocation>
        <location evidence="1 6">Nucleus</location>
    </subcellularLocation>
</comment>
<dbReference type="GO" id="GO:0045893">
    <property type="term" value="P:positive regulation of DNA-templated transcription"/>
    <property type="evidence" value="ECO:0007669"/>
    <property type="project" value="InterPro"/>
</dbReference>
<evidence type="ECO:0000256" key="7">
    <source>
        <dbReference type="SAM" id="MobiDB-lite"/>
    </source>
</evidence>
<feature type="region of interest" description="Disordered" evidence="7">
    <location>
        <begin position="41"/>
        <end position="62"/>
    </location>
</feature>
<evidence type="ECO:0000313" key="10">
    <source>
        <dbReference type="Proteomes" id="UP000001307"/>
    </source>
</evidence>
<gene>
    <name evidence="9" type="ORF">GSOID_T00007455001</name>
</gene>
<dbReference type="GO" id="GO:0000981">
    <property type="term" value="F:DNA-binding transcription factor activity, RNA polymerase II-specific"/>
    <property type="evidence" value="ECO:0007669"/>
    <property type="project" value="TreeGrafter"/>
</dbReference>
<dbReference type="PRINTS" id="PR00938">
    <property type="entry name" value="BRACHYURY"/>
</dbReference>
<dbReference type="InterPro" id="IPR018186">
    <property type="entry name" value="TF_T-box_CS"/>
</dbReference>
<dbReference type="GO" id="GO:0001708">
    <property type="term" value="P:cell fate specification"/>
    <property type="evidence" value="ECO:0007669"/>
    <property type="project" value="TreeGrafter"/>
</dbReference>
<dbReference type="PANTHER" id="PTHR11267:SF181">
    <property type="entry name" value="OPTOMOTOR-BLIND PROTEIN"/>
    <property type="match status" value="1"/>
</dbReference>
<sequence>MSGILSNSYPGMGPTGINPINEHMFSNIFSRLQHPQIPQIPKKEEEKKPDNEDDDGPDNAKVNLENMDLWDSFHQFGTEMVITKTGRRMFPSYKTRVTGLNPKAKYCMLMDISAADEPSLSRRYKYHNTRWMVAGKADPELPKRMYVHPDSPATGEQWMNRPCISFHKLKLTNNITDPHGHTILNSMHKYQPRFHIVRCNDLSRIHMTTFRTYIFKETQFIAVTAYQNEKITQLKIDHNPFAKGFRDAGAGKREKR</sequence>
<keyword evidence="10" id="KW-1185">Reference proteome</keyword>
<dbReference type="Pfam" id="PF00907">
    <property type="entry name" value="T-box"/>
    <property type="match status" value="1"/>
</dbReference>
<protein>
    <recommendedName>
        <fullName evidence="8">T-box domain-containing protein</fullName>
    </recommendedName>
</protein>
<dbReference type="FunFam" id="2.60.40.820:FF:000016">
    <property type="entry name" value="T-box transcription factor TBX2-A"/>
    <property type="match status" value="1"/>
</dbReference>
<dbReference type="PROSITE" id="PS50252">
    <property type="entry name" value="TBOX_3"/>
    <property type="match status" value="1"/>
</dbReference>
<reference evidence="9" key="1">
    <citation type="journal article" date="2010" name="Science">
        <title>Plasticity of animal genome architecture unmasked by rapid evolution of a pelagic tunicate.</title>
        <authorList>
            <person name="Denoeud F."/>
            <person name="Henriet S."/>
            <person name="Mungpakdee S."/>
            <person name="Aury J.M."/>
            <person name="Da Silva C."/>
            <person name="Brinkmann H."/>
            <person name="Mikhaleva J."/>
            <person name="Olsen L.C."/>
            <person name="Jubin C."/>
            <person name="Canestro C."/>
            <person name="Bouquet J.M."/>
            <person name="Danks G."/>
            <person name="Poulain J."/>
            <person name="Campsteijn C."/>
            <person name="Adamski M."/>
            <person name="Cross I."/>
            <person name="Yadetie F."/>
            <person name="Muffato M."/>
            <person name="Louis A."/>
            <person name="Butcher S."/>
            <person name="Tsagkogeorga G."/>
            <person name="Konrad A."/>
            <person name="Singh S."/>
            <person name="Jensen M.F."/>
            <person name="Cong E.H."/>
            <person name="Eikeseth-Otteraa H."/>
            <person name="Noel B."/>
            <person name="Anthouard V."/>
            <person name="Porcel B.M."/>
            <person name="Kachouri-Lafond R."/>
            <person name="Nishino A."/>
            <person name="Ugolini M."/>
            <person name="Chourrout P."/>
            <person name="Nishida H."/>
            <person name="Aasland R."/>
            <person name="Huzurbazar S."/>
            <person name="Westhof E."/>
            <person name="Delsuc F."/>
            <person name="Lehrach H."/>
            <person name="Reinhardt R."/>
            <person name="Weissenbach J."/>
            <person name="Roy S.W."/>
            <person name="Artiguenave F."/>
            <person name="Postlethwait J.H."/>
            <person name="Manak J.R."/>
            <person name="Thompson E.M."/>
            <person name="Jaillon O."/>
            <person name="Du Pasquier L."/>
            <person name="Boudinot P."/>
            <person name="Liberles D.A."/>
            <person name="Volff J.N."/>
            <person name="Philippe H."/>
            <person name="Lenhard B."/>
            <person name="Roest Crollius H."/>
            <person name="Wincker P."/>
            <person name="Chourrout D."/>
        </authorList>
    </citation>
    <scope>NUCLEOTIDE SEQUENCE [LARGE SCALE GENOMIC DNA]</scope>
</reference>
<dbReference type="SUPFAM" id="SSF49417">
    <property type="entry name" value="p53-like transcription factors"/>
    <property type="match status" value="1"/>
</dbReference>
<dbReference type="PANTHER" id="PTHR11267">
    <property type="entry name" value="T-BOX PROTEIN-RELATED"/>
    <property type="match status" value="1"/>
</dbReference>
<dbReference type="OrthoDB" id="7442607at2759"/>
<dbReference type="PROSITE" id="PS01283">
    <property type="entry name" value="TBOX_1"/>
    <property type="match status" value="1"/>
</dbReference>
<organism evidence="9">
    <name type="scientific">Oikopleura dioica</name>
    <name type="common">Tunicate</name>
    <dbReference type="NCBI Taxonomy" id="34765"/>
    <lineage>
        <taxon>Eukaryota</taxon>
        <taxon>Metazoa</taxon>
        <taxon>Chordata</taxon>
        <taxon>Tunicata</taxon>
        <taxon>Appendicularia</taxon>
        <taxon>Copelata</taxon>
        <taxon>Oikopleuridae</taxon>
        <taxon>Oikopleura</taxon>
    </lineage>
</organism>
<dbReference type="SMART" id="SM00425">
    <property type="entry name" value="TBOX"/>
    <property type="match status" value="1"/>
</dbReference>
<evidence type="ECO:0000256" key="5">
    <source>
        <dbReference type="ARBA" id="ARBA00023242"/>
    </source>
</evidence>
<evidence type="ECO:0000256" key="3">
    <source>
        <dbReference type="ARBA" id="ARBA00023125"/>
    </source>
</evidence>
<evidence type="ECO:0000256" key="2">
    <source>
        <dbReference type="ARBA" id="ARBA00023015"/>
    </source>
</evidence>
<dbReference type="InterPro" id="IPR001699">
    <property type="entry name" value="TF_T-box"/>
</dbReference>
<dbReference type="InterPro" id="IPR008967">
    <property type="entry name" value="p53-like_TF_DNA-bd_sf"/>
</dbReference>
<dbReference type="AlphaFoldDB" id="E4XXQ9"/>
<evidence type="ECO:0000259" key="8">
    <source>
        <dbReference type="PROSITE" id="PS50252"/>
    </source>
</evidence>
<keyword evidence="5 6" id="KW-0539">Nucleus</keyword>
<dbReference type="Proteomes" id="UP000001307">
    <property type="component" value="Unassembled WGS sequence"/>
</dbReference>
<dbReference type="InterPro" id="IPR046360">
    <property type="entry name" value="T-box_DNA-bd"/>
</dbReference>